<keyword evidence="11 13" id="KW-0234">DNA repair</keyword>
<feature type="active site" evidence="13">
    <location>
        <position position="141"/>
    </location>
</feature>
<reference evidence="15" key="1">
    <citation type="journal article" date="2012" name="Science">
        <title>Fermentation, hydrogen, and sulfur metabolism in multiple uncultivated bacterial phyla.</title>
        <authorList>
            <person name="Wrighton K.C."/>
            <person name="Thomas B.C."/>
            <person name="Sharon I."/>
            <person name="Miller C.S."/>
            <person name="Castelle C.J."/>
            <person name="VerBerkmoes N.C."/>
            <person name="Wilkins M.J."/>
            <person name="Hettich R.L."/>
            <person name="Lipton M.S."/>
            <person name="Williams K.H."/>
            <person name="Long P.E."/>
            <person name="Banfield J.F."/>
        </authorList>
    </citation>
    <scope>NUCLEOTIDE SEQUENCE [LARGE SCALE GENOMIC DNA]</scope>
</reference>
<keyword evidence="3 13" id="KW-0540">Nuclease</keyword>
<proteinExistence type="inferred from homology"/>
<feature type="binding site" evidence="13">
    <location>
        <position position="8"/>
    </location>
    <ligand>
        <name>Mg(2+)</name>
        <dbReference type="ChEBI" id="CHEBI:18420"/>
        <label>1</label>
    </ligand>
</feature>
<evidence type="ECO:0000313" key="15">
    <source>
        <dbReference type="EMBL" id="EKE26267.1"/>
    </source>
</evidence>
<dbReference type="InterPro" id="IPR036397">
    <property type="entry name" value="RNaseH_sf"/>
</dbReference>
<dbReference type="HAMAP" id="MF_00034">
    <property type="entry name" value="RuvC"/>
    <property type="match status" value="1"/>
</dbReference>
<dbReference type="SUPFAM" id="SSF53098">
    <property type="entry name" value="Ribonuclease H-like"/>
    <property type="match status" value="1"/>
</dbReference>
<sequence>MSIILGIDPGTTTTWFAVIEKKDGKLEILNFWTIETKPKICIETKLCDIWDDLKDIINEYKPQLCGIEKLFFLKNLKTWIDVAQARWVMVYLLSKVGIPILEYTPLEVKKWICWNGSAQKKQVQNALKIIYKLDKIPHPDDAADALAIAYIASLSKKLI</sequence>
<keyword evidence="2 13" id="KW-0963">Cytoplasm</keyword>
<accession>K2FWK3</accession>
<dbReference type="AlphaFoldDB" id="K2FWK3"/>
<evidence type="ECO:0000256" key="2">
    <source>
        <dbReference type="ARBA" id="ARBA00022490"/>
    </source>
</evidence>
<evidence type="ECO:0000256" key="13">
    <source>
        <dbReference type="HAMAP-Rule" id="MF_00034"/>
    </source>
</evidence>
<comment type="subunit">
    <text evidence="13">Homodimer which binds Holliday junction (HJ) DNA. The HJ becomes 2-fold symmetrical on binding to RuvC with unstacked arms; it has a different conformation from HJ DNA in complex with RuvA. In the full resolvosome a probable DNA-RuvA(4)-RuvB(12)-RuvC(2) complex forms which resolves the HJ.</text>
</comment>
<dbReference type="GO" id="GO:0006310">
    <property type="term" value="P:DNA recombination"/>
    <property type="evidence" value="ECO:0007669"/>
    <property type="project" value="UniProtKB-UniRule"/>
</dbReference>
<evidence type="ECO:0000256" key="14">
    <source>
        <dbReference type="NCBIfam" id="TIGR00228"/>
    </source>
</evidence>
<dbReference type="InterPro" id="IPR012337">
    <property type="entry name" value="RNaseH-like_sf"/>
</dbReference>
<dbReference type="GO" id="GO:0000287">
    <property type="term" value="F:magnesium ion binding"/>
    <property type="evidence" value="ECO:0007669"/>
    <property type="project" value="UniProtKB-UniRule"/>
</dbReference>
<protein>
    <recommendedName>
        <fullName evidence="13 14">Crossover junction endodeoxyribonuclease RuvC</fullName>
        <ecNumber evidence="13 14">3.1.21.10</ecNumber>
    </recommendedName>
    <alternativeName>
        <fullName evidence="13">Holliday junction nuclease RuvC</fullName>
    </alternativeName>
    <alternativeName>
        <fullName evidence="13">Holliday junction resolvase RuvC</fullName>
    </alternativeName>
</protein>
<evidence type="ECO:0000256" key="4">
    <source>
        <dbReference type="ARBA" id="ARBA00022723"/>
    </source>
</evidence>
<dbReference type="GO" id="GO:0048476">
    <property type="term" value="C:Holliday junction resolvase complex"/>
    <property type="evidence" value="ECO:0007669"/>
    <property type="project" value="UniProtKB-UniRule"/>
</dbReference>
<keyword evidence="9 13" id="KW-0238">DNA-binding</keyword>
<feature type="binding site" evidence="13">
    <location>
        <position position="68"/>
    </location>
    <ligand>
        <name>Mg(2+)</name>
        <dbReference type="ChEBI" id="CHEBI:18420"/>
        <label>2</label>
    </ligand>
</feature>
<comment type="similarity">
    <text evidence="1 13">Belongs to the RuvC family.</text>
</comment>
<keyword evidence="6 13" id="KW-0227">DNA damage</keyword>
<dbReference type="GO" id="GO:0005737">
    <property type="term" value="C:cytoplasm"/>
    <property type="evidence" value="ECO:0007669"/>
    <property type="project" value="UniProtKB-SubCell"/>
</dbReference>
<comment type="caution">
    <text evidence="15">The sequence shown here is derived from an EMBL/GenBank/DDBJ whole genome shotgun (WGS) entry which is preliminary data.</text>
</comment>
<comment type="subcellular location">
    <subcellularLocation>
        <location evidence="13">Cytoplasm</location>
    </subcellularLocation>
</comment>
<name>K2FWK3_9BACT</name>
<evidence type="ECO:0000256" key="9">
    <source>
        <dbReference type="ARBA" id="ARBA00023125"/>
    </source>
</evidence>
<dbReference type="EMBL" id="AMFJ01000866">
    <property type="protein sequence ID" value="EKE26267.1"/>
    <property type="molecule type" value="Genomic_DNA"/>
</dbReference>
<evidence type="ECO:0000256" key="8">
    <source>
        <dbReference type="ARBA" id="ARBA00022842"/>
    </source>
</evidence>
<dbReference type="Pfam" id="PF02075">
    <property type="entry name" value="RuvC"/>
    <property type="match status" value="1"/>
</dbReference>
<dbReference type="FunFam" id="3.30.420.10:FF:000002">
    <property type="entry name" value="Crossover junction endodeoxyribonuclease RuvC"/>
    <property type="match status" value="1"/>
</dbReference>
<feature type="binding site" evidence="13">
    <location>
        <position position="141"/>
    </location>
    <ligand>
        <name>Mg(2+)</name>
        <dbReference type="ChEBI" id="CHEBI:18420"/>
        <label>1</label>
    </ligand>
</feature>
<dbReference type="GO" id="GO:0006281">
    <property type="term" value="P:DNA repair"/>
    <property type="evidence" value="ECO:0007669"/>
    <property type="project" value="UniProtKB-UniRule"/>
</dbReference>
<evidence type="ECO:0000256" key="6">
    <source>
        <dbReference type="ARBA" id="ARBA00022763"/>
    </source>
</evidence>
<dbReference type="NCBIfam" id="NF000711">
    <property type="entry name" value="PRK00039.2-1"/>
    <property type="match status" value="1"/>
</dbReference>
<evidence type="ECO:0000256" key="1">
    <source>
        <dbReference type="ARBA" id="ARBA00009518"/>
    </source>
</evidence>
<dbReference type="CDD" id="cd16962">
    <property type="entry name" value="RuvC"/>
    <property type="match status" value="1"/>
</dbReference>
<keyword evidence="4 13" id="KW-0479">Metal-binding</keyword>
<dbReference type="PRINTS" id="PR00696">
    <property type="entry name" value="RSOLVASERUVC"/>
</dbReference>
<keyword evidence="5 13" id="KW-0255">Endonuclease</keyword>
<feature type="active site" evidence="13">
    <location>
        <position position="8"/>
    </location>
</feature>
<comment type="function">
    <text evidence="13">The RuvA-RuvB-RuvC complex processes Holliday junction (HJ) DNA during genetic recombination and DNA repair. Endonuclease that resolves HJ intermediates. Cleaves cruciform DNA by making single-stranded nicks across the HJ at symmetrical positions within the homologous arms, yielding a 5'-phosphate and a 3'-hydroxyl group; requires a central core of homology in the junction. The consensus cleavage sequence is 5'-(A/T)TT(C/G)-3'. Cleavage occurs on the 3'-side of the TT dinucleotide at the point of strand exchange. HJ branch migration catalyzed by RuvA-RuvB allows RuvC to scan DNA until it finds its consensus sequence, where it cleaves and resolves the cruciform DNA.</text>
</comment>
<dbReference type="PANTHER" id="PTHR30194:SF3">
    <property type="entry name" value="CROSSOVER JUNCTION ENDODEOXYRIBONUCLEASE RUVC"/>
    <property type="match status" value="1"/>
</dbReference>
<evidence type="ECO:0000256" key="7">
    <source>
        <dbReference type="ARBA" id="ARBA00022801"/>
    </source>
</evidence>
<keyword evidence="7 13" id="KW-0378">Hydrolase</keyword>
<keyword evidence="10 13" id="KW-0233">DNA recombination</keyword>
<dbReference type="EC" id="3.1.21.10" evidence="13 14"/>
<dbReference type="GO" id="GO:0003677">
    <property type="term" value="F:DNA binding"/>
    <property type="evidence" value="ECO:0007669"/>
    <property type="project" value="UniProtKB-KW"/>
</dbReference>
<organism evidence="15">
    <name type="scientific">uncultured bacterium</name>
    <name type="common">gcode 4</name>
    <dbReference type="NCBI Taxonomy" id="1234023"/>
    <lineage>
        <taxon>Bacteria</taxon>
        <taxon>environmental samples</taxon>
    </lineage>
</organism>
<dbReference type="GO" id="GO:0008821">
    <property type="term" value="F:crossover junction DNA endonuclease activity"/>
    <property type="evidence" value="ECO:0007669"/>
    <property type="project" value="UniProtKB-UniRule"/>
</dbReference>
<evidence type="ECO:0000256" key="5">
    <source>
        <dbReference type="ARBA" id="ARBA00022759"/>
    </source>
</evidence>
<feature type="active site" evidence="13">
    <location>
        <position position="68"/>
    </location>
</feature>
<evidence type="ECO:0000256" key="3">
    <source>
        <dbReference type="ARBA" id="ARBA00022722"/>
    </source>
</evidence>
<dbReference type="InterPro" id="IPR002176">
    <property type="entry name" value="X-over_junc_endoDNase_RuvC"/>
</dbReference>
<evidence type="ECO:0000256" key="12">
    <source>
        <dbReference type="ARBA" id="ARBA00029354"/>
    </source>
</evidence>
<gene>
    <name evidence="13" type="primary">ruvC</name>
    <name evidence="15" type="ORF">ACD_4C00350G0003</name>
</gene>
<evidence type="ECO:0000256" key="10">
    <source>
        <dbReference type="ARBA" id="ARBA00023172"/>
    </source>
</evidence>
<keyword evidence="8 13" id="KW-0460">Magnesium</keyword>
<comment type="catalytic activity">
    <reaction evidence="12 13">
        <text>Endonucleolytic cleavage at a junction such as a reciprocal single-stranded crossover between two homologous DNA duplexes (Holliday junction).</text>
        <dbReference type="EC" id="3.1.21.10"/>
    </reaction>
</comment>
<dbReference type="NCBIfam" id="TIGR00228">
    <property type="entry name" value="ruvC"/>
    <property type="match status" value="1"/>
</dbReference>
<comment type="cofactor">
    <cofactor evidence="13">
        <name>Mg(2+)</name>
        <dbReference type="ChEBI" id="CHEBI:18420"/>
    </cofactor>
    <text evidence="13">Binds 2 Mg(2+) ion per subunit.</text>
</comment>
<dbReference type="PANTHER" id="PTHR30194">
    <property type="entry name" value="CROSSOVER JUNCTION ENDODEOXYRIBONUCLEASE RUVC"/>
    <property type="match status" value="1"/>
</dbReference>
<evidence type="ECO:0000256" key="11">
    <source>
        <dbReference type="ARBA" id="ARBA00023204"/>
    </source>
</evidence>
<dbReference type="Gene3D" id="3.30.420.10">
    <property type="entry name" value="Ribonuclease H-like superfamily/Ribonuclease H"/>
    <property type="match status" value="1"/>
</dbReference>